<dbReference type="PROSITE" id="PS50103">
    <property type="entry name" value="ZF_C3H1"/>
    <property type="match status" value="1"/>
</dbReference>
<keyword evidence="1" id="KW-0862">Zinc</keyword>
<evidence type="ECO:0000256" key="1">
    <source>
        <dbReference type="PROSITE-ProRule" id="PRU00723"/>
    </source>
</evidence>
<feature type="zinc finger region" description="C3H1-type" evidence="1">
    <location>
        <begin position="427"/>
        <end position="456"/>
    </location>
</feature>
<comment type="caution">
    <text evidence="4">The sequence shown here is derived from an EMBL/GenBank/DDBJ whole genome shotgun (WGS) entry which is preliminary data.</text>
</comment>
<sequence length="670" mass="71026">MSNSPPGLTFMGSPAGTITPDSLLNEASSSSHIPDNISNHATFDMESMSLNDNGAGGHNHDHQIPVYLSSQMSQKQPFASYSHLGALTESLATPRHVSATTRVMVPSIPATTPISMEESLHPTLAPLPAFGSSGFPRVSTSGQGPLGSYGHIGIRGQSLSARNATFVSNGVPQNSLSNQATKNDFCQQAQSQSLVVNLPVHRSVNMQTHIQQQQQQQQHLSQSFANQQQLQSRPQSQFSLASQSQGLQQSVSDSPPSASSSSTDAWQMADYSLAPPFVPSTSAEVAASSYATSGPYTSGAQMAGALVPHHLHQLQQQLHLQQRQPQLHNPIHAFSSQQQLSVALTQSDIDTNYGYCLDRGNGKFTRLVPADMLPAMKDIPAIQDSCSGLVVLPTPRSQPPVGVPAMNQPVTMTHVDNIVKSTPAAHKKPKIFCDKWVHEGVCAFTQQGCKFKHEMPTDKETQHSLGLFHGLPLWWKRQQSSLQQLRQATSAGDAQDAASSSSGSPNSSIALSRSTQSPGSQTQAHTRSQGQGQSQISPAYTKALWRSEASGNTNTPTSTNHRTGSSAVLAEKARTSASTASSGGAASLFSSSDRHSLRAPPGLALQNIGQSQSPQGQPQTSSTAGQDKARGQTQSSSSFYQSQSHEAATNTGGSCVWGPIAPPAKPQNDS</sequence>
<feature type="compositionally biased region" description="Pro residues" evidence="2">
    <location>
        <begin position="660"/>
        <end position="670"/>
    </location>
</feature>
<protein>
    <recommendedName>
        <fullName evidence="3">C3H1-type domain-containing protein</fullName>
    </recommendedName>
</protein>
<name>A0ABR4MAU5_9PEZI</name>
<keyword evidence="5" id="KW-1185">Reference proteome</keyword>
<proteinExistence type="predicted"/>
<feature type="compositionally biased region" description="Polar residues" evidence="2">
    <location>
        <begin position="513"/>
        <end position="537"/>
    </location>
</feature>
<accession>A0ABR4MAU5</accession>
<organism evidence="4 5">
    <name type="scientific">Ceratocystis lukuohia</name>
    <dbReference type="NCBI Taxonomy" id="2019550"/>
    <lineage>
        <taxon>Eukaryota</taxon>
        <taxon>Fungi</taxon>
        <taxon>Dikarya</taxon>
        <taxon>Ascomycota</taxon>
        <taxon>Pezizomycotina</taxon>
        <taxon>Sordariomycetes</taxon>
        <taxon>Hypocreomycetidae</taxon>
        <taxon>Microascales</taxon>
        <taxon>Ceratocystidaceae</taxon>
        <taxon>Ceratocystis</taxon>
    </lineage>
</organism>
<gene>
    <name evidence="4" type="ORF">HOO65_080323</name>
</gene>
<evidence type="ECO:0000313" key="5">
    <source>
        <dbReference type="Proteomes" id="UP001610728"/>
    </source>
</evidence>
<feature type="region of interest" description="Disordered" evidence="2">
    <location>
        <begin position="485"/>
        <end position="537"/>
    </location>
</feature>
<reference evidence="4 5" key="1">
    <citation type="submission" date="2020-05" db="EMBL/GenBank/DDBJ databases">
        <title>Ceratocystis lukuohia genome.</title>
        <authorList>
            <person name="Harrington T.C."/>
            <person name="Kim K."/>
            <person name="Mayers C.G."/>
        </authorList>
    </citation>
    <scope>NUCLEOTIDE SEQUENCE [LARGE SCALE GENOMIC DNA]</scope>
    <source>
        <strain evidence="4 5">C4212</strain>
    </source>
</reference>
<feature type="compositionally biased region" description="Low complexity" evidence="2">
    <location>
        <begin position="632"/>
        <end position="644"/>
    </location>
</feature>
<keyword evidence="1" id="KW-0479">Metal-binding</keyword>
<feature type="compositionally biased region" description="Low complexity" evidence="2">
    <location>
        <begin position="485"/>
        <end position="512"/>
    </location>
</feature>
<evidence type="ECO:0000256" key="2">
    <source>
        <dbReference type="SAM" id="MobiDB-lite"/>
    </source>
</evidence>
<dbReference type="Proteomes" id="UP001610728">
    <property type="component" value="Unassembled WGS sequence"/>
</dbReference>
<dbReference type="EMBL" id="JABSNW010000008">
    <property type="protein sequence ID" value="KAL2885373.1"/>
    <property type="molecule type" value="Genomic_DNA"/>
</dbReference>
<feature type="domain" description="C3H1-type" evidence="3">
    <location>
        <begin position="427"/>
        <end position="456"/>
    </location>
</feature>
<dbReference type="InterPro" id="IPR000571">
    <property type="entry name" value="Znf_CCCH"/>
</dbReference>
<keyword evidence="1" id="KW-0863">Zinc-finger</keyword>
<feature type="compositionally biased region" description="Low complexity" evidence="2">
    <location>
        <begin position="575"/>
        <end position="591"/>
    </location>
</feature>
<feature type="region of interest" description="Disordered" evidence="2">
    <location>
        <begin position="207"/>
        <end position="264"/>
    </location>
</feature>
<evidence type="ECO:0000313" key="4">
    <source>
        <dbReference type="EMBL" id="KAL2885373.1"/>
    </source>
</evidence>
<dbReference type="GeneID" id="98121059"/>
<evidence type="ECO:0000259" key="3">
    <source>
        <dbReference type="PROSITE" id="PS50103"/>
    </source>
</evidence>
<dbReference type="RefSeq" id="XP_070856553.1">
    <property type="nucleotide sequence ID" value="XM_071004196.1"/>
</dbReference>
<feature type="compositionally biased region" description="Polar residues" evidence="2">
    <location>
        <begin position="549"/>
        <end position="566"/>
    </location>
</feature>
<feature type="region of interest" description="Disordered" evidence="2">
    <location>
        <begin position="549"/>
        <end position="670"/>
    </location>
</feature>
<feature type="compositionally biased region" description="Low complexity" evidence="2">
    <location>
        <begin position="609"/>
        <end position="623"/>
    </location>
</feature>